<organism evidence="2 3">
    <name type="scientific">Oesophagostomum dentatum</name>
    <name type="common">Nodular worm</name>
    <dbReference type="NCBI Taxonomy" id="61180"/>
    <lineage>
        <taxon>Eukaryota</taxon>
        <taxon>Metazoa</taxon>
        <taxon>Ecdysozoa</taxon>
        <taxon>Nematoda</taxon>
        <taxon>Chromadorea</taxon>
        <taxon>Rhabditida</taxon>
        <taxon>Rhabditina</taxon>
        <taxon>Rhabditomorpha</taxon>
        <taxon>Strongyloidea</taxon>
        <taxon>Strongylidae</taxon>
        <taxon>Oesophagostomum</taxon>
    </lineage>
</organism>
<name>A0A0B1RXC1_OESDE</name>
<keyword evidence="3" id="KW-1185">Reference proteome</keyword>
<dbReference type="EMBL" id="KN610496">
    <property type="protein sequence ID" value="KHJ77708.1"/>
    <property type="molecule type" value="Genomic_DNA"/>
</dbReference>
<accession>A0A0B1RXC1</accession>
<sequence>DYSELEDDDDAESIEERRRKAPATAKGLLQEQKELLRVQKVMLEKQAVLYGKMTEFFEKAATAMDRMLDRLERGIAWDVHRRQEPAPSCTPCDINIAESYVSL</sequence>
<protein>
    <submittedName>
        <fullName evidence="2">Uncharacterized protein</fullName>
    </submittedName>
</protein>
<proteinExistence type="predicted"/>
<feature type="non-terminal residue" evidence="2">
    <location>
        <position position="1"/>
    </location>
</feature>
<dbReference type="AlphaFoldDB" id="A0A0B1RXC1"/>
<feature type="region of interest" description="Disordered" evidence="1">
    <location>
        <begin position="1"/>
        <end position="22"/>
    </location>
</feature>
<dbReference type="Proteomes" id="UP000053660">
    <property type="component" value="Unassembled WGS sequence"/>
</dbReference>
<evidence type="ECO:0000313" key="2">
    <source>
        <dbReference type="EMBL" id="KHJ77708.1"/>
    </source>
</evidence>
<evidence type="ECO:0000256" key="1">
    <source>
        <dbReference type="SAM" id="MobiDB-lite"/>
    </source>
</evidence>
<reference evidence="2 3" key="1">
    <citation type="submission" date="2014-03" db="EMBL/GenBank/DDBJ databases">
        <title>Draft genome of the hookworm Oesophagostomum dentatum.</title>
        <authorList>
            <person name="Mitreva M."/>
        </authorList>
    </citation>
    <scope>NUCLEOTIDE SEQUENCE [LARGE SCALE GENOMIC DNA]</scope>
    <source>
        <strain evidence="2 3">OD-Hann</strain>
    </source>
</reference>
<evidence type="ECO:0000313" key="3">
    <source>
        <dbReference type="Proteomes" id="UP000053660"/>
    </source>
</evidence>
<feature type="compositionally biased region" description="Acidic residues" evidence="1">
    <location>
        <begin position="1"/>
        <end position="13"/>
    </location>
</feature>
<gene>
    <name evidence="2" type="ORF">OESDEN_22673</name>
</gene>